<dbReference type="GO" id="GO:0003899">
    <property type="term" value="F:DNA-directed RNA polymerase activity"/>
    <property type="evidence" value="ECO:0007669"/>
    <property type="project" value="UniProtKB-EC"/>
</dbReference>
<evidence type="ECO:0000256" key="14">
    <source>
        <dbReference type="ARBA" id="ARBA00048552"/>
    </source>
</evidence>
<keyword evidence="8" id="KW-0479">Metal-binding</keyword>
<comment type="catalytic activity">
    <reaction evidence="14 16">
        <text>RNA(n) + a ribonucleoside 5'-triphosphate = RNA(n+1) + diphosphate</text>
        <dbReference type="Rhea" id="RHEA:21248"/>
        <dbReference type="Rhea" id="RHEA-COMP:14527"/>
        <dbReference type="Rhea" id="RHEA-COMP:17342"/>
        <dbReference type="ChEBI" id="CHEBI:33019"/>
        <dbReference type="ChEBI" id="CHEBI:61557"/>
        <dbReference type="ChEBI" id="CHEBI:140395"/>
        <dbReference type="EC" id="2.7.7.6"/>
    </reaction>
</comment>
<dbReference type="InterPro" id="IPR037034">
    <property type="entry name" value="RNA_pol_Rpb2_2_sf"/>
</dbReference>
<dbReference type="AlphaFoldDB" id="A0AAW1T8H1"/>
<feature type="compositionally biased region" description="Basic and acidic residues" evidence="17">
    <location>
        <begin position="808"/>
        <end position="825"/>
    </location>
</feature>
<dbReference type="GO" id="GO:0005634">
    <property type="term" value="C:nucleus"/>
    <property type="evidence" value="ECO:0007669"/>
    <property type="project" value="UniProtKB-SubCell"/>
</dbReference>
<comment type="function">
    <text evidence="1 16">DNA-dependent RNA polymerase catalyzes the transcription of DNA into RNA using the four ribonucleoside triphosphates as substrates.</text>
</comment>
<dbReference type="InterPro" id="IPR007645">
    <property type="entry name" value="RNA_pol_Rpb2_3"/>
</dbReference>
<dbReference type="Gene3D" id="3.90.1100.10">
    <property type="match status" value="2"/>
</dbReference>
<evidence type="ECO:0000259" key="19">
    <source>
        <dbReference type="Pfam" id="PF04560"/>
    </source>
</evidence>
<feature type="domain" description="DNA-directed RNA polymerase subunit 2 hybrid-binding" evidence="18">
    <location>
        <begin position="688"/>
        <end position="1089"/>
    </location>
</feature>
<dbReference type="GO" id="GO:0003677">
    <property type="term" value="F:DNA binding"/>
    <property type="evidence" value="ECO:0007669"/>
    <property type="project" value="InterPro"/>
</dbReference>
<evidence type="ECO:0000256" key="17">
    <source>
        <dbReference type="SAM" id="MobiDB-lite"/>
    </source>
</evidence>
<keyword evidence="7 16" id="KW-0548">Nucleotidyltransferase</keyword>
<evidence type="ECO:0000256" key="5">
    <source>
        <dbReference type="ARBA" id="ARBA00022478"/>
    </source>
</evidence>
<feature type="region of interest" description="Disordered" evidence="17">
    <location>
        <begin position="808"/>
        <end position="827"/>
    </location>
</feature>
<keyword evidence="5 16" id="KW-0240">DNA-directed RNA polymerase</keyword>
<dbReference type="EC" id="2.7.7.6" evidence="16"/>
<dbReference type="InterPro" id="IPR007121">
    <property type="entry name" value="RNA_pol_bsu_CS"/>
</dbReference>
<evidence type="ECO:0000256" key="11">
    <source>
        <dbReference type="ARBA" id="ARBA00023163"/>
    </source>
</evidence>
<dbReference type="FunFam" id="3.90.1100.10:FF:000008">
    <property type="entry name" value="DNA-directed RNA polymerase subunit beta"/>
    <property type="match status" value="1"/>
</dbReference>
<evidence type="ECO:0000256" key="2">
    <source>
        <dbReference type="ARBA" id="ARBA00004123"/>
    </source>
</evidence>
<dbReference type="SUPFAM" id="SSF64484">
    <property type="entry name" value="beta and beta-prime subunits of DNA dependent RNA-polymerase"/>
    <property type="match status" value="1"/>
</dbReference>
<evidence type="ECO:0000259" key="20">
    <source>
        <dbReference type="Pfam" id="PF04561"/>
    </source>
</evidence>
<dbReference type="GO" id="GO:0009536">
    <property type="term" value="C:plastid"/>
    <property type="evidence" value="ECO:0007669"/>
    <property type="project" value="UniProtKB-SubCell"/>
</dbReference>
<dbReference type="Gene3D" id="3.90.1800.10">
    <property type="entry name" value="RNA polymerase alpha subunit dimerisation domain"/>
    <property type="match status" value="1"/>
</dbReference>
<protein>
    <recommendedName>
        <fullName evidence="16">DNA-directed RNA polymerase subunit beta</fullName>
        <ecNumber evidence="16">2.7.7.6</ecNumber>
    </recommendedName>
</protein>
<dbReference type="InterPro" id="IPR007642">
    <property type="entry name" value="RNA_pol_Rpb2_2"/>
</dbReference>
<dbReference type="FunFam" id="2.40.270.10:FF:000011">
    <property type="entry name" value="DNA-directed RNA polymerase subunit beta"/>
    <property type="match status" value="1"/>
</dbReference>
<proteinExistence type="inferred from homology"/>
<dbReference type="EMBL" id="JALJOV010000239">
    <property type="protein sequence ID" value="KAK9865538.1"/>
    <property type="molecule type" value="Genomic_DNA"/>
</dbReference>
<dbReference type="Gene3D" id="3.90.1110.10">
    <property type="entry name" value="RNA polymerase Rpb2, domain 2"/>
    <property type="match status" value="1"/>
</dbReference>
<dbReference type="Pfam" id="PF04560">
    <property type="entry name" value="RNA_pol_Rpb2_7"/>
    <property type="match status" value="1"/>
</dbReference>
<evidence type="ECO:0000256" key="7">
    <source>
        <dbReference type="ARBA" id="ARBA00022695"/>
    </source>
</evidence>
<evidence type="ECO:0000259" key="21">
    <source>
        <dbReference type="Pfam" id="PF04563"/>
    </source>
</evidence>
<evidence type="ECO:0000259" key="18">
    <source>
        <dbReference type="Pfam" id="PF00562"/>
    </source>
</evidence>
<comment type="similarity">
    <text evidence="4 15">Belongs to the RNA polymerase beta chain family.</text>
</comment>
<keyword evidence="9" id="KW-0863">Zinc-finger</keyword>
<evidence type="ECO:0000256" key="9">
    <source>
        <dbReference type="ARBA" id="ARBA00022771"/>
    </source>
</evidence>
<dbReference type="GO" id="GO:0006351">
    <property type="term" value="P:DNA-templated transcription"/>
    <property type="evidence" value="ECO:0007669"/>
    <property type="project" value="InterPro"/>
</dbReference>
<evidence type="ECO:0000256" key="10">
    <source>
        <dbReference type="ARBA" id="ARBA00022833"/>
    </source>
</evidence>
<dbReference type="FunFam" id="2.40.270.10:FF:000006">
    <property type="entry name" value="DNA-directed RNA polymerase subunit beta"/>
    <property type="match status" value="1"/>
</dbReference>
<dbReference type="InterPro" id="IPR015712">
    <property type="entry name" value="DNA-dir_RNA_pol_su2"/>
</dbReference>
<dbReference type="CDD" id="cd00653">
    <property type="entry name" value="RNA_pol_B_RPB2"/>
    <property type="match status" value="1"/>
</dbReference>
<dbReference type="Proteomes" id="UP001485043">
    <property type="component" value="Unassembled WGS sequence"/>
</dbReference>
<feature type="domain" description="DNA-directed RNA polymerase I subunit RPA2" evidence="23">
    <location>
        <begin position="558"/>
        <end position="636"/>
    </location>
</feature>
<dbReference type="Pfam" id="PF00562">
    <property type="entry name" value="RNA_pol_Rpb2_6"/>
    <property type="match status" value="1"/>
</dbReference>
<dbReference type="Pfam" id="PF06883">
    <property type="entry name" value="RNA_pol_Rpa2_4"/>
    <property type="match status" value="1"/>
</dbReference>
<evidence type="ECO:0000259" key="22">
    <source>
        <dbReference type="Pfam" id="PF04565"/>
    </source>
</evidence>
<dbReference type="Pfam" id="PF04561">
    <property type="entry name" value="RNA_pol_Rpb2_2"/>
    <property type="match status" value="1"/>
</dbReference>
<dbReference type="InterPro" id="IPR007120">
    <property type="entry name" value="DNA-dir_RNAP_su2_dom"/>
</dbReference>
<dbReference type="InterPro" id="IPR014724">
    <property type="entry name" value="RNA_pol_RPB2_OB-fold"/>
</dbReference>
<keyword evidence="12" id="KW-0539">Nucleus</keyword>
<keyword evidence="6 16" id="KW-0808">Transferase</keyword>
<evidence type="ECO:0000256" key="15">
    <source>
        <dbReference type="RuleBase" id="RU000434"/>
    </source>
</evidence>
<name>A0AAW1T8H1_9CHLO</name>
<dbReference type="GO" id="GO:0000428">
    <property type="term" value="C:DNA-directed RNA polymerase complex"/>
    <property type="evidence" value="ECO:0007669"/>
    <property type="project" value="UniProtKB-KW"/>
</dbReference>
<comment type="subunit">
    <text evidence="13">In plastids the minimal PEP RNA polymerase catalytic core is composed of four subunits: alpha, beta, beta', and beta''. When a (nuclear-encoded) sigma factor is associated with the core the holoenzyme is formed, which can initiate transcription.</text>
</comment>
<dbReference type="InterPro" id="IPR037033">
    <property type="entry name" value="DNA-dir_RNAP_su2_hyb_sf"/>
</dbReference>
<dbReference type="Gene3D" id="2.40.50.150">
    <property type="match status" value="2"/>
</dbReference>
<gene>
    <name evidence="24" type="ORF">WJX84_003992</name>
</gene>
<evidence type="ECO:0000256" key="3">
    <source>
        <dbReference type="ARBA" id="ARBA00004474"/>
    </source>
</evidence>
<dbReference type="GO" id="GO:0008270">
    <property type="term" value="F:zinc ion binding"/>
    <property type="evidence" value="ECO:0007669"/>
    <property type="project" value="UniProtKB-KW"/>
</dbReference>
<feature type="domain" description="RNA polymerase Rpb2" evidence="22">
    <location>
        <begin position="444"/>
        <end position="509"/>
    </location>
</feature>
<evidence type="ECO:0000256" key="13">
    <source>
        <dbReference type="ARBA" id="ARBA00026088"/>
    </source>
</evidence>
<dbReference type="InterPro" id="IPR007644">
    <property type="entry name" value="RNA_pol_bsu_protrusion"/>
</dbReference>
<dbReference type="InterPro" id="IPR009674">
    <property type="entry name" value="Rpa2_dom_4"/>
</dbReference>
<dbReference type="Pfam" id="PF04565">
    <property type="entry name" value="RNA_pol_Rpb2_3"/>
    <property type="match status" value="1"/>
</dbReference>
<evidence type="ECO:0000256" key="4">
    <source>
        <dbReference type="ARBA" id="ARBA00006835"/>
    </source>
</evidence>
<sequence>MQKGTVQGRDTPQELLDLVQPHIESFDYFLDEGVKRVVENVDPIEVEHSTTKQRHKIWFEAPRIAQPKSDLATGFDDRLYPTECRESGITYKAVLSVDIHFQQEGHGTQHITRTFGSLPMMVRSSKCWLRKCDRAGMVRHGEEANEMGGYFICNGIERVLRMLIQQRRHYIMALRRGAYENRGRNFTNMATLIRCVRPDESSAQVRCHYLKDGLVNVSFIIRRAEFFIPAGILLKCFLEVTDRELFEKISAVDPQDRGRAATFREDRAELLIRQAAHYGLHTRAQCVEYLGQSFRTLVDPPARRTDYQVGEELLRQYLFIHLTHPADKLNLLLTMLHKLYALASGQCCEDNPDALNHHELLLPGHLMMRFLKENLEANLAGMKASIMQDMGRNSEAVMLTDGKYIKKVADKMPDIGRKVEYLLNTGNMTTRFGIDISQNTGFTVVAEKLNFFRYLSHFRSVHRGAYFAELRTTTVRKLLPESWGFMCPVHTPDGSPCGLLNHLTAACKVAGTGPEVPEDSDEGIATVLTGLGMTPAVPALAVPPVPVYCVVMLDGRVLGHVRTDRAPSIVARLRAIKAAALALLQPRQHPADAKVTELQGPEKKIPAGMEIAHLPYERGSPYPGIYLFTAAARFLRPVRQVASRAPELIGSLEQAHMSIRCPDGGAGGSRGQRFTHEEFGTGAMLSVVAGLTPYSDYNQSPRNMYQCQMGKQTMGTPAQALVHRPDGKMYRIHTPQTPLARTHRYDAYKMDEYPNGTNAIVAVLAYTGYDMEDAMILCKSAVDRGFAHGTLYKTDTVDLRTEKGDKDQVFAPDTRKPRFPRRDMGPPKGAFGEEFPQNIISHSENQSVAQGRVRASPTHLDPERIDYDGLPHIGAAIWPGQTYYNTLDRISKSGKGGKLKGEEVGVIDQVTIIGAKERDLQKAAIKMRISRNPVIGDKFSSRHGQKGVLSQHWPDADMPFCARTGIRPDLLINPHAFPSRMTIGMLVESMVSKAGALQGRFVDASPFQSSDGIETDPIRDFGAALEKAGFARHGGEIMVSGITGEEFAADIFIGPVYYQRLRHMVSDKFQVRSTGPVNKLTRQPVKGRKMGGGIRFGEMERDALLAHGAAYLLHDRLHTCSDYDVADCCASCGSILSPTQRPVPLPSIAARITFGATPTGKATCRICGDGARIERVALPYVFRYLLAELAVMNIKLSLTLQ</sequence>
<accession>A0AAW1T8H1</accession>
<dbReference type="PROSITE" id="PS01166">
    <property type="entry name" value="RNA_POL_BETA"/>
    <property type="match status" value="1"/>
</dbReference>
<dbReference type="GO" id="GO:0032549">
    <property type="term" value="F:ribonucleoside binding"/>
    <property type="evidence" value="ECO:0007669"/>
    <property type="project" value="InterPro"/>
</dbReference>
<evidence type="ECO:0000256" key="12">
    <source>
        <dbReference type="ARBA" id="ARBA00023242"/>
    </source>
</evidence>
<dbReference type="InterPro" id="IPR007641">
    <property type="entry name" value="RNA_pol_Rpb2_7"/>
</dbReference>
<evidence type="ECO:0000313" key="24">
    <source>
        <dbReference type="EMBL" id="KAK9865538.1"/>
    </source>
</evidence>
<comment type="subcellular location">
    <subcellularLocation>
        <location evidence="2">Nucleus</location>
    </subcellularLocation>
    <subcellularLocation>
        <location evidence="3">Plastid</location>
    </subcellularLocation>
</comment>
<evidence type="ECO:0000256" key="1">
    <source>
        <dbReference type="ARBA" id="ARBA00004026"/>
    </source>
</evidence>
<evidence type="ECO:0000313" key="25">
    <source>
        <dbReference type="Proteomes" id="UP001485043"/>
    </source>
</evidence>
<feature type="domain" description="RNA polymerase Rpb2" evidence="20">
    <location>
        <begin position="189"/>
        <end position="360"/>
    </location>
</feature>
<dbReference type="Pfam" id="PF04563">
    <property type="entry name" value="RNA_pol_Rpb2_1"/>
    <property type="match status" value="1"/>
</dbReference>
<evidence type="ECO:0000256" key="6">
    <source>
        <dbReference type="ARBA" id="ARBA00022679"/>
    </source>
</evidence>
<keyword evidence="10" id="KW-0862">Zinc</keyword>
<keyword evidence="25" id="KW-1185">Reference proteome</keyword>
<evidence type="ECO:0000256" key="16">
    <source>
        <dbReference type="RuleBase" id="RU363031"/>
    </source>
</evidence>
<evidence type="ECO:0000259" key="23">
    <source>
        <dbReference type="Pfam" id="PF06883"/>
    </source>
</evidence>
<dbReference type="PANTHER" id="PTHR20856">
    <property type="entry name" value="DNA-DIRECTED RNA POLYMERASE I SUBUNIT 2"/>
    <property type="match status" value="1"/>
</dbReference>
<feature type="domain" description="RNA polymerase Rpb2" evidence="19">
    <location>
        <begin position="1092"/>
        <end position="1200"/>
    </location>
</feature>
<reference evidence="24 25" key="1">
    <citation type="journal article" date="2024" name="Nat. Commun.">
        <title>Phylogenomics reveals the evolutionary origins of lichenization in chlorophyte algae.</title>
        <authorList>
            <person name="Puginier C."/>
            <person name="Libourel C."/>
            <person name="Otte J."/>
            <person name="Skaloud P."/>
            <person name="Haon M."/>
            <person name="Grisel S."/>
            <person name="Petersen M."/>
            <person name="Berrin J.G."/>
            <person name="Delaux P.M."/>
            <person name="Dal Grande F."/>
            <person name="Keller J."/>
        </authorList>
    </citation>
    <scope>NUCLEOTIDE SEQUENCE [LARGE SCALE GENOMIC DNA]</scope>
    <source>
        <strain evidence="24 25">SAG 2523</strain>
    </source>
</reference>
<organism evidence="24 25">
    <name type="scientific">Apatococcus fuscideae</name>
    <dbReference type="NCBI Taxonomy" id="2026836"/>
    <lineage>
        <taxon>Eukaryota</taxon>
        <taxon>Viridiplantae</taxon>
        <taxon>Chlorophyta</taxon>
        <taxon>core chlorophytes</taxon>
        <taxon>Trebouxiophyceae</taxon>
        <taxon>Chlorellales</taxon>
        <taxon>Chlorellaceae</taxon>
        <taxon>Apatococcus</taxon>
    </lineage>
</organism>
<feature type="domain" description="RNA polymerase beta subunit protrusion" evidence="21">
    <location>
        <begin position="18"/>
        <end position="399"/>
    </location>
</feature>
<keyword evidence="11 16" id="KW-0804">Transcription</keyword>
<comment type="caution">
    <text evidence="24">The sequence shown here is derived from an EMBL/GenBank/DDBJ whole genome shotgun (WGS) entry which is preliminary data.</text>
</comment>
<evidence type="ECO:0000256" key="8">
    <source>
        <dbReference type="ARBA" id="ARBA00022723"/>
    </source>
</evidence>
<dbReference type="Gene3D" id="3.90.1070.20">
    <property type="match status" value="1"/>
</dbReference>
<dbReference type="FunFam" id="3.90.1800.10:FF:000004">
    <property type="entry name" value="DNA-directed RNA polymerase subunit beta"/>
    <property type="match status" value="1"/>
</dbReference>
<dbReference type="Gene3D" id="2.40.270.10">
    <property type="entry name" value="DNA-directed RNA polymerase, subunit 2, domain 6"/>
    <property type="match status" value="2"/>
</dbReference>